<dbReference type="AlphaFoldDB" id="A0A4D9CUH2"/>
<evidence type="ECO:0000313" key="9">
    <source>
        <dbReference type="EMBL" id="TFJ82546.1"/>
    </source>
</evidence>
<comment type="subcellular location">
    <subcellularLocation>
        <location evidence="1">Membrane</location>
        <topology evidence="1">Multi-pass membrane protein</topology>
    </subcellularLocation>
</comment>
<evidence type="ECO:0000256" key="1">
    <source>
        <dbReference type="ARBA" id="ARBA00004141"/>
    </source>
</evidence>
<dbReference type="InterPro" id="IPR058533">
    <property type="entry name" value="Cation_efflux_TM"/>
</dbReference>
<feature type="compositionally biased region" description="Polar residues" evidence="7">
    <location>
        <begin position="139"/>
        <end position="148"/>
    </location>
</feature>
<organism evidence="9 10">
    <name type="scientific">Nannochloropsis salina CCMP1776</name>
    <dbReference type="NCBI Taxonomy" id="1027361"/>
    <lineage>
        <taxon>Eukaryota</taxon>
        <taxon>Sar</taxon>
        <taxon>Stramenopiles</taxon>
        <taxon>Ochrophyta</taxon>
        <taxon>Eustigmatophyceae</taxon>
        <taxon>Eustigmatales</taxon>
        <taxon>Monodopsidaceae</taxon>
        <taxon>Microchloropsis</taxon>
        <taxon>Microchloropsis salina</taxon>
    </lineage>
</organism>
<dbReference type="GO" id="GO:0006882">
    <property type="term" value="P:intracellular zinc ion homeostasis"/>
    <property type="evidence" value="ECO:0007669"/>
    <property type="project" value="TreeGrafter"/>
</dbReference>
<keyword evidence="6" id="KW-0472">Membrane</keyword>
<dbReference type="OrthoDB" id="29444at2759"/>
<sequence>MSCTHDHGGHLDAGIAPVAEHEPLESKRPAALTGTTAPRPKTTGLQPLTPSAFVSSTTLPIFMHPQQSYYLTPAPVTKKDQRTRKALKTEKESKDIQGLKQDGGPAHGHEACGHRHSESQSLTGVDIHKEVNGKESLDGSKSGSQAQAGNHLLPPVASPPPKHFPPNPTQTPSPHHHQLVTETATLVKPTSKFQKFAQKWLQGESRPFAIMMLLTSVYLIAELTISVITGSIALQADSFHMLSDVMALGTAWWAQASHQDYVTNTITAATPHWGKHSHRHAHFAASPSPSHASKGGSSGSLMEEGEEEVKEGREGGREGGCGGHH</sequence>
<reference evidence="9 10" key="1">
    <citation type="submission" date="2019-01" db="EMBL/GenBank/DDBJ databases">
        <title>Nuclear Genome Assembly of the Microalgal Biofuel strain Nannochloropsis salina CCMP1776.</title>
        <authorList>
            <person name="Hovde B."/>
        </authorList>
    </citation>
    <scope>NUCLEOTIDE SEQUENCE [LARGE SCALE GENOMIC DNA]</scope>
    <source>
        <strain evidence="9 10">CCMP1776</strain>
    </source>
</reference>
<evidence type="ECO:0000313" key="10">
    <source>
        <dbReference type="Proteomes" id="UP000355283"/>
    </source>
</evidence>
<feature type="compositionally biased region" description="Basic and acidic residues" evidence="7">
    <location>
        <begin position="126"/>
        <end position="138"/>
    </location>
</feature>
<protein>
    <recommendedName>
        <fullName evidence="8">Cation efflux protein transmembrane domain-containing protein</fullName>
    </recommendedName>
</protein>
<dbReference type="InterPro" id="IPR027469">
    <property type="entry name" value="Cation_efflux_TMD_sf"/>
</dbReference>
<evidence type="ECO:0000256" key="2">
    <source>
        <dbReference type="ARBA" id="ARBA00008873"/>
    </source>
</evidence>
<accession>A0A4D9CUH2</accession>
<dbReference type="GO" id="GO:0016020">
    <property type="term" value="C:membrane"/>
    <property type="evidence" value="ECO:0007669"/>
    <property type="project" value="UniProtKB-SubCell"/>
</dbReference>
<proteinExistence type="inferred from homology"/>
<feature type="compositionally biased region" description="Basic and acidic residues" evidence="7">
    <location>
        <begin position="87"/>
        <end position="97"/>
    </location>
</feature>
<dbReference type="PANTHER" id="PTHR45820">
    <property type="entry name" value="FI23527P1"/>
    <property type="match status" value="1"/>
</dbReference>
<feature type="compositionally biased region" description="Low complexity" evidence="7">
    <location>
        <begin position="283"/>
        <end position="302"/>
    </location>
</feature>
<comment type="caution">
    <text evidence="9">The sequence shown here is derived from an EMBL/GenBank/DDBJ whole genome shotgun (WGS) entry which is preliminary data.</text>
</comment>
<dbReference type="Proteomes" id="UP000355283">
    <property type="component" value="Unassembled WGS sequence"/>
</dbReference>
<evidence type="ECO:0000256" key="5">
    <source>
        <dbReference type="ARBA" id="ARBA00022989"/>
    </source>
</evidence>
<feature type="domain" description="Cation efflux protein transmembrane" evidence="8">
    <location>
        <begin position="210"/>
        <end position="254"/>
    </location>
</feature>
<comment type="similarity">
    <text evidence="2">Belongs to the cation diffusion facilitator (CDF) transporter (TC 2.A.4) family. SLC30A subfamily.</text>
</comment>
<dbReference type="GO" id="GO:0005385">
    <property type="term" value="F:zinc ion transmembrane transporter activity"/>
    <property type="evidence" value="ECO:0007669"/>
    <property type="project" value="TreeGrafter"/>
</dbReference>
<dbReference type="Pfam" id="PF01545">
    <property type="entry name" value="Cation_efflux"/>
    <property type="match status" value="1"/>
</dbReference>
<evidence type="ECO:0000256" key="7">
    <source>
        <dbReference type="SAM" id="MobiDB-lite"/>
    </source>
</evidence>
<keyword evidence="10" id="KW-1185">Reference proteome</keyword>
<dbReference type="Gene3D" id="1.20.1510.10">
    <property type="entry name" value="Cation efflux protein transmembrane domain"/>
    <property type="match status" value="1"/>
</dbReference>
<dbReference type="EMBL" id="SDOX01000098">
    <property type="protein sequence ID" value="TFJ82546.1"/>
    <property type="molecule type" value="Genomic_DNA"/>
</dbReference>
<feature type="region of interest" description="Disordered" evidence="7">
    <location>
        <begin position="73"/>
        <end position="177"/>
    </location>
</feature>
<name>A0A4D9CUH2_9STRA</name>
<dbReference type="SUPFAM" id="SSF161111">
    <property type="entry name" value="Cation efflux protein transmembrane domain-like"/>
    <property type="match status" value="1"/>
</dbReference>
<evidence type="ECO:0000256" key="6">
    <source>
        <dbReference type="ARBA" id="ARBA00023136"/>
    </source>
</evidence>
<keyword evidence="5" id="KW-1133">Transmembrane helix</keyword>
<keyword evidence="4" id="KW-0862">Zinc</keyword>
<feature type="compositionally biased region" description="Basic and acidic residues" evidence="7">
    <location>
        <begin position="1"/>
        <end position="10"/>
    </location>
</feature>
<evidence type="ECO:0000256" key="3">
    <source>
        <dbReference type="ARBA" id="ARBA00022692"/>
    </source>
</evidence>
<feature type="region of interest" description="Disordered" evidence="7">
    <location>
        <begin position="1"/>
        <end position="49"/>
    </location>
</feature>
<feature type="compositionally biased region" description="Basic and acidic residues" evidence="7">
    <location>
        <begin position="19"/>
        <end position="28"/>
    </location>
</feature>
<keyword evidence="3" id="KW-0812">Transmembrane</keyword>
<evidence type="ECO:0000256" key="4">
    <source>
        <dbReference type="ARBA" id="ARBA00022833"/>
    </source>
</evidence>
<feature type="region of interest" description="Disordered" evidence="7">
    <location>
        <begin position="276"/>
        <end position="325"/>
    </location>
</feature>
<feature type="compositionally biased region" description="Pro residues" evidence="7">
    <location>
        <begin position="156"/>
        <end position="171"/>
    </location>
</feature>
<evidence type="ECO:0000259" key="8">
    <source>
        <dbReference type="Pfam" id="PF01545"/>
    </source>
</evidence>
<feature type="compositionally biased region" description="Basic and acidic residues" evidence="7">
    <location>
        <begin position="107"/>
        <end position="118"/>
    </location>
</feature>
<gene>
    <name evidence="9" type="ORF">NSK_006148</name>
</gene>
<dbReference type="PANTHER" id="PTHR45820:SF4">
    <property type="entry name" value="ZINC TRANSPORTER 63C, ISOFORM F"/>
    <property type="match status" value="1"/>
</dbReference>